<dbReference type="RefSeq" id="WP_008704827.1">
    <property type="nucleotide sequence ID" value="NZ_CYZA01000008.1"/>
</dbReference>
<dbReference type="EMBL" id="CYZA01000008">
    <property type="protein sequence ID" value="CUN95482.1"/>
    <property type="molecule type" value="Genomic_DNA"/>
</dbReference>
<dbReference type="EMBL" id="CYZP01000005">
    <property type="protein sequence ID" value="CUN68658.1"/>
    <property type="molecule type" value="Genomic_DNA"/>
</dbReference>
<evidence type="ECO:0000313" key="7">
    <source>
        <dbReference type="Proteomes" id="UP000095645"/>
    </source>
</evidence>
<dbReference type="Pfam" id="PF02625">
    <property type="entry name" value="XdhC_CoxI"/>
    <property type="match status" value="1"/>
</dbReference>
<dbReference type="PANTHER" id="PTHR30388">
    <property type="entry name" value="ALDEHYDE OXIDOREDUCTASE MOLYBDENUM COFACTOR ASSEMBLY PROTEIN"/>
    <property type="match status" value="1"/>
</dbReference>
<dbReference type="PANTHER" id="PTHR30388:SF6">
    <property type="entry name" value="XANTHINE DEHYDROGENASE SUBUNIT A-RELATED"/>
    <property type="match status" value="1"/>
</dbReference>
<dbReference type="Pfam" id="PF13478">
    <property type="entry name" value="XdhC_C"/>
    <property type="match status" value="1"/>
</dbReference>
<gene>
    <name evidence="4" type="ORF">ERS852395_01779</name>
    <name evidence="3" type="ORF">ERS852476_00803</name>
    <name evidence="5" type="ORF">ERS852569_02264</name>
</gene>
<proteinExistence type="predicted"/>
<protein>
    <submittedName>
        <fullName evidence="3">Xanthine dehydrogenase accessory protein XdhC</fullName>
    </submittedName>
</protein>
<dbReference type="Proteomes" id="UP000095447">
    <property type="component" value="Unassembled WGS sequence"/>
</dbReference>
<feature type="domain" description="XdhC- CoxI" evidence="1">
    <location>
        <begin position="244"/>
        <end position="299"/>
    </location>
</feature>
<organism evidence="3 7">
    <name type="scientific">Blautia obeum</name>
    <dbReference type="NCBI Taxonomy" id="40520"/>
    <lineage>
        <taxon>Bacteria</taxon>
        <taxon>Bacillati</taxon>
        <taxon>Bacillota</taxon>
        <taxon>Clostridia</taxon>
        <taxon>Lachnospirales</taxon>
        <taxon>Lachnospiraceae</taxon>
        <taxon>Blautia</taxon>
    </lineage>
</organism>
<evidence type="ECO:0000313" key="8">
    <source>
        <dbReference type="Proteomes" id="UP000095762"/>
    </source>
</evidence>
<feature type="domain" description="XdhC Rossmann" evidence="2">
    <location>
        <begin position="82"/>
        <end position="224"/>
    </location>
</feature>
<dbReference type="InterPro" id="IPR052698">
    <property type="entry name" value="MoCofactor_Util/Proc"/>
</dbReference>
<dbReference type="EMBL" id="CZBP01000017">
    <property type="protein sequence ID" value="CUQ16987.1"/>
    <property type="molecule type" value="Genomic_DNA"/>
</dbReference>
<accession>A0A173Z0V8</accession>
<sequence length="331" mass="36643">MYRKIYQILEETGKVKTAMVLNGNHKGEKCLIKENHCLSSDENTADFWKKYEADLAECQETKVVHMGDVDFFVEIYVKNPQLIIFGGGHVSQPVAKIGKMLGFHVTVMDDREDFVTSERFPDADRLIKGSYDKLSDKIPAYENAYYVIVTRGHLGDSACARQILRRPYTYLGMIGSKNKVKLTREKLLGEGFSEEQLNSIHAPIGLPIGGHMPAEIAVSIAAEIVQEKNRYDVSYIDGAVEDAVRKKENGIMITIISKSGSSPRGTGSKMFIDKDGNSYGSIGGGNVEFQALKYAPEAQHGEIRKYNLSNQGGANLGMICGGEVEVLYELL</sequence>
<evidence type="ECO:0000259" key="1">
    <source>
        <dbReference type="Pfam" id="PF02625"/>
    </source>
</evidence>
<dbReference type="Gene3D" id="3.40.50.720">
    <property type="entry name" value="NAD(P)-binding Rossmann-like Domain"/>
    <property type="match status" value="1"/>
</dbReference>
<evidence type="ECO:0000313" key="3">
    <source>
        <dbReference type="EMBL" id="CUN68658.1"/>
    </source>
</evidence>
<dbReference type="InterPro" id="IPR003777">
    <property type="entry name" value="XdhC_CoxI"/>
</dbReference>
<dbReference type="AlphaFoldDB" id="A0A173Z0V8"/>
<evidence type="ECO:0000313" key="6">
    <source>
        <dbReference type="Proteomes" id="UP000095447"/>
    </source>
</evidence>
<evidence type="ECO:0000259" key="2">
    <source>
        <dbReference type="Pfam" id="PF13478"/>
    </source>
</evidence>
<name>A0A173Z0V8_9FIRM</name>
<dbReference type="Proteomes" id="UP000095645">
    <property type="component" value="Unassembled WGS sequence"/>
</dbReference>
<dbReference type="Proteomes" id="UP000095762">
    <property type="component" value="Unassembled WGS sequence"/>
</dbReference>
<evidence type="ECO:0000313" key="4">
    <source>
        <dbReference type="EMBL" id="CUN95482.1"/>
    </source>
</evidence>
<evidence type="ECO:0000313" key="5">
    <source>
        <dbReference type="EMBL" id="CUQ16987.1"/>
    </source>
</evidence>
<dbReference type="InterPro" id="IPR027051">
    <property type="entry name" value="XdhC_Rossmann_dom"/>
</dbReference>
<reference evidence="6 7" key="1">
    <citation type="submission" date="2015-09" db="EMBL/GenBank/DDBJ databases">
        <authorList>
            <consortium name="Pathogen Informatics"/>
        </authorList>
    </citation>
    <scope>NUCLEOTIDE SEQUENCE [LARGE SCALE GENOMIC DNA]</scope>
    <source>
        <strain evidence="4 6">2789STDY5608838</strain>
        <strain evidence="3 7">2789STDY5834861</strain>
        <strain evidence="5 8">2789STDY5834957</strain>
    </source>
</reference>